<sequence>MKARLQLSLVVGFLILTGIGLTLYKHLALGFPLLRADNSLVWSVEGRVDFDATGKETQVSLSLPDQQSGVRILDESFASPGYGITQLKKNDQRRALWSIREASGPQELFYKVQLHLDPSATSSPEDKPEIPTEKPTLTEPYQTAAKALIDQAHQQSSDEITFTSLLIRAIASPKANQNASMLLGGLNNHTKKVPLLIDLLHMADIPSRIVRGVNLEDGRRRQPVVDMLEVYTKKGWVLFNPTTGQPGTPDNFFLWQRGGKSLLDVVGGKNSRVSFSVISQYVPTRGLALKTSRMDDVGLIDFSIYSLPLESQTAFKTILLIPIGTLVVLIMRILVGLKTSGTFMPVLIAVAFLHTQLLPGLTIFITIVGIGLWLRSILSQLNMLLVARLAAIIIVVIGIMAAMSILSWKLGMSEAMTITFFPMIILAWTIERMSILWEESGPKDVFKECGGSLLVASISYLVITNPTIEHMAFNFPELLLSVLGITLMLGQYSGYRLLELRRFRPVASGK</sequence>
<evidence type="ECO:0000313" key="4">
    <source>
        <dbReference type="EMBL" id="PJE80199.1"/>
    </source>
</evidence>
<dbReference type="Pfam" id="PF14400">
    <property type="entry name" value="Transglut_i_TM"/>
    <property type="match status" value="1"/>
</dbReference>
<feature type="domain" description="Inactive transglutaminase fused to 7 transmembrane helices" evidence="2">
    <location>
        <begin position="24"/>
        <end position="184"/>
    </location>
</feature>
<feature type="transmembrane region" description="Helical" evidence="1">
    <location>
        <begin position="385"/>
        <end position="406"/>
    </location>
</feature>
<feature type="transmembrane region" description="Helical" evidence="1">
    <location>
        <begin position="314"/>
        <end position="335"/>
    </location>
</feature>
<dbReference type="AlphaFoldDB" id="A0A2H9TAI7"/>
<evidence type="ECO:0000259" key="2">
    <source>
        <dbReference type="Pfam" id="PF14400"/>
    </source>
</evidence>
<keyword evidence="1" id="KW-0472">Membrane</keyword>
<reference evidence="4" key="1">
    <citation type="journal article" date="2017" name="Appl. Environ. Microbiol.">
        <title>Molecular characterization of an Endozoicomonas-like organism causing infection in king scallop Pecten maximus L.</title>
        <authorList>
            <person name="Cano I."/>
            <person name="van Aerle R."/>
            <person name="Ross S."/>
            <person name="Verner-Jeffreys D.W."/>
            <person name="Paley R.K."/>
            <person name="Rimmer G."/>
            <person name="Ryder D."/>
            <person name="Hooper P."/>
            <person name="Stone D."/>
            <person name="Feist S.W."/>
        </authorList>
    </citation>
    <scope>NUCLEOTIDE SEQUENCE</scope>
</reference>
<feature type="domain" description="7 transmembrane helices usually fused to an inactive transglutaminase" evidence="3">
    <location>
        <begin position="261"/>
        <end position="506"/>
    </location>
</feature>
<comment type="caution">
    <text evidence="4">The sequence shown here is derived from an EMBL/GenBank/DDBJ whole genome shotgun (WGS) entry which is preliminary data.</text>
</comment>
<dbReference type="InterPro" id="IPR025838">
    <property type="entry name" value="Transglut_i_TM"/>
</dbReference>
<gene>
    <name evidence="4" type="ORF">CI610_00812</name>
</gene>
<dbReference type="EMBL" id="NSIT01000027">
    <property type="protein sequence ID" value="PJE80199.1"/>
    <property type="molecule type" value="Genomic_DNA"/>
</dbReference>
<dbReference type="Pfam" id="PF14402">
    <property type="entry name" value="7TM_transglut"/>
    <property type="match status" value="1"/>
</dbReference>
<accession>A0A2H9TAI7</accession>
<keyword evidence="1" id="KW-1133">Transmembrane helix</keyword>
<feature type="transmembrane region" description="Helical" evidence="1">
    <location>
        <begin position="418"/>
        <end position="437"/>
    </location>
</feature>
<keyword evidence="1" id="KW-0812">Transmembrane</keyword>
<evidence type="ECO:0000256" key="1">
    <source>
        <dbReference type="SAM" id="Phobius"/>
    </source>
</evidence>
<evidence type="ECO:0008006" key="5">
    <source>
        <dbReference type="Google" id="ProtNLM"/>
    </source>
</evidence>
<proteinExistence type="predicted"/>
<dbReference type="InterPro" id="IPR025840">
    <property type="entry name" value="7TM_transglut"/>
</dbReference>
<feature type="transmembrane region" description="Helical" evidence="1">
    <location>
        <begin position="347"/>
        <end position="373"/>
    </location>
</feature>
<evidence type="ECO:0000259" key="3">
    <source>
        <dbReference type="Pfam" id="PF14402"/>
    </source>
</evidence>
<feature type="transmembrane region" description="Helical" evidence="1">
    <location>
        <begin position="478"/>
        <end position="498"/>
    </location>
</feature>
<organism evidence="4">
    <name type="scientific">invertebrate metagenome</name>
    <dbReference type="NCBI Taxonomy" id="1711999"/>
    <lineage>
        <taxon>unclassified sequences</taxon>
        <taxon>metagenomes</taxon>
        <taxon>organismal metagenomes</taxon>
    </lineage>
</organism>
<protein>
    <recommendedName>
        <fullName evidence="5">7 transmembrane helices usually fused to an inactive transglutaminase domain-containing protein</fullName>
    </recommendedName>
</protein>
<name>A0A2H9TAI7_9ZZZZ</name>